<evidence type="ECO:0000313" key="1">
    <source>
        <dbReference type="EMBL" id="KAJ9578725.1"/>
    </source>
</evidence>
<accession>A0AAD8E654</accession>
<evidence type="ECO:0008006" key="3">
    <source>
        <dbReference type="Google" id="ProtNLM"/>
    </source>
</evidence>
<sequence length="115" mass="13228">MAAFTGAEHARCVFLFEETKSATIVQHRFRTQYGKDHPSRPTIYSWHQTFVMSGCSVSHSKHTSRPRTAEAVVEQVRDSFARSPRKSTRCAKSLHNCRIWGSEPPHLHLLINRRP</sequence>
<reference evidence="1" key="2">
    <citation type="submission" date="2023-05" db="EMBL/GenBank/DDBJ databases">
        <authorList>
            <person name="Fouks B."/>
        </authorList>
    </citation>
    <scope>NUCLEOTIDE SEQUENCE</scope>
    <source>
        <strain evidence="1">Stay&amp;Tobe</strain>
        <tissue evidence="1">Testes</tissue>
    </source>
</reference>
<gene>
    <name evidence="1" type="ORF">L9F63_005087</name>
</gene>
<name>A0AAD8E654_DIPPU</name>
<dbReference type="Proteomes" id="UP001233999">
    <property type="component" value="Unassembled WGS sequence"/>
</dbReference>
<reference evidence="1" key="1">
    <citation type="journal article" date="2023" name="IScience">
        <title>Live-bearing cockroach genome reveals convergent evolutionary mechanisms linked to viviparity in insects and beyond.</title>
        <authorList>
            <person name="Fouks B."/>
            <person name="Harrison M.C."/>
            <person name="Mikhailova A.A."/>
            <person name="Marchal E."/>
            <person name="English S."/>
            <person name="Carruthers M."/>
            <person name="Jennings E.C."/>
            <person name="Chiamaka E.L."/>
            <person name="Frigard R.A."/>
            <person name="Pippel M."/>
            <person name="Attardo G.M."/>
            <person name="Benoit J.B."/>
            <person name="Bornberg-Bauer E."/>
            <person name="Tobe S.S."/>
        </authorList>
    </citation>
    <scope>NUCLEOTIDE SEQUENCE</scope>
    <source>
        <strain evidence="1">Stay&amp;Tobe</strain>
    </source>
</reference>
<evidence type="ECO:0000313" key="2">
    <source>
        <dbReference type="Proteomes" id="UP001233999"/>
    </source>
</evidence>
<organism evidence="1 2">
    <name type="scientific">Diploptera punctata</name>
    <name type="common">Pacific beetle cockroach</name>
    <dbReference type="NCBI Taxonomy" id="6984"/>
    <lineage>
        <taxon>Eukaryota</taxon>
        <taxon>Metazoa</taxon>
        <taxon>Ecdysozoa</taxon>
        <taxon>Arthropoda</taxon>
        <taxon>Hexapoda</taxon>
        <taxon>Insecta</taxon>
        <taxon>Pterygota</taxon>
        <taxon>Neoptera</taxon>
        <taxon>Polyneoptera</taxon>
        <taxon>Dictyoptera</taxon>
        <taxon>Blattodea</taxon>
        <taxon>Blaberoidea</taxon>
        <taxon>Blaberidae</taxon>
        <taxon>Diplopterinae</taxon>
        <taxon>Diploptera</taxon>
    </lineage>
</organism>
<comment type="caution">
    <text evidence="1">The sequence shown here is derived from an EMBL/GenBank/DDBJ whole genome shotgun (WGS) entry which is preliminary data.</text>
</comment>
<keyword evidence="2" id="KW-1185">Reference proteome</keyword>
<protein>
    <recommendedName>
        <fullName evidence="3">DUF4817 domain-containing protein</fullName>
    </recommendedName>
</protein>
<dbReference type="AlphaFoldDB" id="A0AAD8E654"/>
<dbReference type="EMBL" id="JASPKZ010008864">
    <property type="protein sequence ID" value="KAJ9578725.1"/>
    <property type="molecule type" value="Genomic_DNA"/>
</dbReference>
<proteinExistence type="predicted"/>